<dbReference type="InterPro" id="IPR009057">
    <property type="entry name" value="Homeodomain-like_sf"/>
</dbReference>
<dbReference type="InterPro" id="IPR007367">
    <property type="entry name" value="DUF433"/>
</dbReference>
<sequence>MKSLNRITLNPGVMGGKPCIRGLRVTVGAVVGLLASGRSTDDVLKAYPYLEIEDIYEALTYAAWRVDEIEVPLVST</sequence>
<dbReference type="AlphaFoldDB" id="A0A4Q7EGI6"/>
<reference evidence="1 2" key="1">
    <citation type="submission" date="2018-11" db="EMBL/GenBank/DDBJ databases">
        <title>Whole genome sequencing of an environmental sample.</title>
        <authorList>
            <person name="Sarangi A.N."/>
            <person name="Singh D."/>
            <person name="Tripathy S."/>
        </authorList>
    </citation>
    <scope>NUCLEOTIDE SEQUENCE [LARGE SCALE GENOMIC DNA]</scope>
    <source>
        <strain evidence="1 2">Lakshadweep</strain>
    </source>
</reference>
<keyword evidence="2" id="KW-1185">Reference proteome</keyword>
<dbReference type="Pfam" id="PF04255">
    <property type="entry name" value="DUF433"/>
    <property type="match status" value="1"/>
</dbReference>
<evidence type="ECO:0000313" key="2">
    <source>
        <dbReference type="Proteomes" id="UP000292459"/>
    </source>
</evidence>
<protein>
    <submittedName>
        <fullName evidence="1">DUF433 domain-containing protein</fullName>
    </submittedName>
</protein>
<dbReference type="OrthoDB" id="9808242at2"/>
<accession>A0A4Q7EGI6</accession>
<dbReference type="PANTHER" id="PTHR34849:SF3">
    <property type="entry name" value="SSR2962 PROTEIN"/>
    <property type="match status" value="1"/>
</dbReference>
<comment type="caution">
    <text evidence="1">The sequence shown here is derived from an EMBL/GenBank/DDBJ whole genome shotgun (WGS) entry which is preliminary data.</text>
</comment>
<proteinExistence type="predicted"/>
<evidence type="ECO:0000313" key="1">
    <source>
        <dbReference type="EMBL" id="RZM82455.1"/>
    </source>
</evidence>
<dbReference type="InterPro" id="IPR036388">
    <property type="entry name" value="WH-like_DNA-bd_sf"/>
</dbReference>
<dbReference type="PANTHER" id="PTHR34849">
    <property type="entry name" value="SSL5025 PROTEIN"/>
    <property type="match status" value="1"/>
</dbReference>
<dbReference type="Gene3D" id="1.10.10.10">
    <property type="entry name" value="Winged helix-like DNA-binding domain superfamily/Winged helix DNA-binding domain"/>
    <property type="match status" value="1"/>
</dbReference>
<gene>
    <name evidence="1" type="ORF">DYY88_04230</name>
</gene>
<name>A0A4Q7EGI6_9CYAN</name>
<dbReference type="EMBL" id="QVFV01000001">
    <property type="protein sequence ID" value="RZM82455.1"/>
    <property type="molecule type" value="Genomic_DNA"/>
</dbReference>
<dbReference type="RefSeq" id="WP_044151049.1">
    <property type="nucleotide sequence ID" value="NZ_QVFV01000001.1"/>
</dbReference>
<organism evidence="1 2">
    <name type="scientific">Leptolyngbya iicbica LK</name>
    <dbReference type="NCBI Taxonomy" id="2294035"/>
    <lineage>
        <taxon>Bacteria</taxon>
        <taxon>Bacillati</taxon>
        <taxon>Cyanobacteriota</taxon>
        <taxon>Cyanophyceae</taxon>
        <taxon>Leptolyngbyales</taxon>
        <taxon>Leptolyngbyaceae</taxon>
        <taxon>Leptolyngbya group</taxon>
        <taxon>Leptolyngbya</taxon>
        <taxon>Leptolyngbya iicbica</taxon>
    </lineage>
</organism>
<dbReference type="Proteomes" id="UP000292459">
    <property type="component" value="Unassembled WGS sequence"/>
</dbReference>
<dbReference type="SUPFAM" id="SSF46689">
    <property type="entry name" value="Homeodomain-like"/>
    <property type="match status" value="1"/>
</dbReference>